<keyword evidence="2 9" id="KW-1003">Cell membrane</keyword>
<comment type="similarity">
    <text evidence="1 9 10">Belongs to the peptidase A8 family.</text>
</comment>
<keyword evidence="7 9" id="KW-1133">Transmembrane helix</keyword>
<keyword evidence="5 9" id="KW-0064">Aspartyl protease</keyword>
<sequence>MPILYIILSVIALVGIDQIIKIWISANILENTARTFIPGVLSIANIHNSGAAWSILQGQQWLFSIITFVAVVAVIYFMIKLKDRKLYVISLTILLSGIIGNFINRLFDGYVVDMFQVDFINFPIFNFADICITFGIVILFIAILRDGDLD</sequence>
<keyword evidence="12" id="KW-1185">Reference proteome</keyword>
<dbReference type="Proteomes" id="UP001438112">
    <property type="component" value="Unassembled WGS sequence"/>
</dbReference>
<keyword evidence="4 9" id="KW-0812">Transmembrane</keyword>
<evidence type="ECO:0000256" key="3">
    <source>
        <dbReference type="ARBA" id="ARBA00022670"/>
    </source>
</evidence>
<evidence type="ECO:0000256" key="10">
    <source>
        <dbReference type="RuleBase" id="RU004181"/>
    </source>
</evidence>
<comment type="subcellular location">
    <subcellularLocation>
        <location evidence="9">Cell membrane</location>
        <topology evidence="9">Multi-pass membrane protein</topology>
    </subcellularLocation>
</comment>
<feature type="transmembrane region" description="Helical" evidence="9">
    <location>
        <begin position="6"/>
        <end position="24"/>
    </location>
</feature>
<evidence type="ECO:0000313" key="12">
    <source>
        <dbReference type="Proteomes" id="UP001438112"/>
    </source>
</evidence>
<evidence type="ECO:0000256" key="6">
    <source>
        <dbReference type="ARBA" id="ARBA00022801"/>
    </source>
</evidence>
<reference evidence="11 12" key="1">
    <citation type="submission" date="2024-03" db="EMBL/GenBank/DDBJ databases">
        <title>Inconsistent identification of Apilactobacillus kunkeei-related strains obtained by well-developed overall genome related indices.</title>
        <authorList>
            <person name="Maeno S."/>
            <person name="Endo A."/>
        </authorList>
    </citation>
    <scope>NUCLEOTIDE SEQUENCE [LARGE SCALE GENOMIC DNA]</scope>
    <source>
        <strain evidence="11 12">20H-10</strain>
    </source>
</reference>
<feature type="transmembrane region" description="Helical" evidence="9">
    <location>
        <begin position="86"/>
        <end position="104"/>
    </location>
</feature>
<dbReference type="NCBIfam" id="TIGR00077">
    <property type="entry name" value="lspA"/>
    <property type="match status" value="1"/>
</dbReference>
<comment type="function">
    <text evidence="9">This protein specifically catalyzes the removal of signal peptides from prolipoproteins.</text>
</comment>
<keyword evidence="6 9" id="KW-0378">Hydrolase</keyword>
<dbReference type="EMBL" id="BAABVV010000037">
    <property type="protein sequence ID" value="GAA6114768.1"/>
    <property type="molecule type" value="Genomic_DNA"/>
</dbReference>
<dbReference type="RefSeq" id="WP_053949996.1">
    <property type="nucleotide sequence ID" value="NZ_BAABVV010000037.1"/>
</dbReference>
<evidence type="ECO:0000256" key="4">
    <source>
        <dbReference type="ARBA" id="ARBA00022692"/>
    </source>
</evidence>
<comment type="catalytic activity">
    <reaction evidence="9">
        <text>Release of signal peptides from bacterial membrane prolipoproteins. Hydrolyzes -Xaa-Yaa-Zaa-|-(S,diacylglyceryl)Cys-, in which Xaa is hydrophobic (preferably Leu), and Yaa (Ala or Ser) and Zaa (Gly or Ala) have small, neutral side chains.</text>
        <dbReference type="EC" id="3.4.23.36"/>
    </reaction>
</comment>
<protein>
    <recommendedName>
        <fullName evidence="9">Lipoprotein signal peptidase</fullName>
        <ecNumber evidence="9">3.4.23.36</ecNumber>
    </recommendedName>
    <alternativeName>
        <fullName evidence="9">Prolipoprotein signal peptidase</fullName>
    </alternativeName>
    <alternativeName>
        <fullName evidence="9">Signal peptidase II</fullName>
        <shortName evidence="9">SPase II</shortName>
    </alternativeName>
</protein>
<evidence type="ECO:0000256" key="1">
    <source>
        <dbReference type="ARBA" id="ARBA00006139"/>
    </source>
</evidence>
<evidence type="ECO:0000256" key="9">
    <source>
        <dbReference type="HAMAP-Rule" id="MF_00161"/>
    </source>
</evidence>
<feature type="transmembrane region" description="Helical" evidence="9">
    <location>
        <begin position="124"/>
        <end position="144"/>
    </location>
</feature>
<proteinExistence type="inferred from homology"/>
<dbReference type="PANTHER" id="PTHR33695:SF1">
    <property type="entry name" value="LIPOPROTEIN SIGNAL PEPTIDASE"/>
    <property type="match status" value="1"/>
</dbReference>
<organism evidence="11 12">
    <name type="scientific">Apilactobacillus apinorum</name>
    <dbReference type="NCBI Taxonomy" id="1218495"/>
    <lineage>
        <taxon>Bacteria</taxon>
        <taxon>Bacillati</taxon>
        <taxon>Bacillota</taxon>
        <taxon>Bacilli</taxon>
        <taxon>Lactobacillales</taxon>
        <taxon>Lactobacillaceae</taxon>
        <taxon>Apilactobacillus</taxon>
    </lineage>
</organism>
<dbReference type="HAMAP" id="MF_00161">
    <property type="entry name" value="LspA"/>
    <property type="match status" value="1"/>
</dbReference>
<dbReference type="PANTHER" id="PTHR33695">
    <property type="entry name" value="LIPOPROTEIN SIGNAL PEPTIDASE"/>
    <property type="match status" value="1"/>
</dbReference>
<feature type="transmembrane region" description="Helical" evidence="9">
    <location>
        <begin position="36"/>
        <end position="55"/>
    </location>
</feature>
<evidence type="ECO:0000256" key="8">
    <source>
        <dbReference type="ARBA" id="ARBA00023136"/>
    </source>
</evidence>
<accession>A0ABP9ZIY5</accession>
<comment type="pathway">
    <text evidence="9">Protein modification; lipoprotein biosynthesis (signal peptide cleavage).</text>
</comment>
<gene>
    <name evidence="9 11" type="primary">lspA</name>
    <name evidence="11" type="ORF">AP20H10_11310</name>
</gene>
<feature type="active site" evidence="9">
    <location>
        <position position="113"/>
    </location>
</feature>
<feature type="active site" evidence="9">
    <location>
        <position position="129"/>
    </location>
</feature>
<dbReference type="EC" id="3.4.23.36" evidence="9"/>
<evidence type="ECO:0000313" key="11">
    <source>
        <dbReference type="EMBL" id="GAA6114768.1"/>
    </source>
</evidence>
<evidence type="ECO:0000256" key="2">
    <source>
        <dbReference type="ARBA" id="ARBA00022475"/>
    </source>
</evidence>
<comment type="caution">
    <text evidence="11">The sequence shown here is derived from an EMBL/GenBank/DDBJ whole genome shotgun (WGS) entry which is preliminary data.</text>
</comment>
<feature type="transmembrane region" description="Helical" evidence="9">
    <location>
        <begin position="61"/>
        <end position="79"/>
    </location>
</feature>
<dbReference type="InterPro" id="IPR001872">
    <property type="entry name" value="Peptidase_A8"/>
</dbReference>
<dbReference type="Pfam" id="PF01252">
    <property type="entry name" value="Peptidase_A8"/>
    <property type="match status" value="1"/>
</dbReference>
<evidence type="ECO:0000256" key="5">
    <source>
        <dbReference type="ARBA" id="ARBA00022750"/>
    </source>
</evidence>
<dbReference type="PRINTS" id="PR00781">
    <property type="entry name" value="LIPOSIGPTASE"/>
</dbReference>
<keyword evidence="3 9" id="KW-0645">Protease</keyword>
<keyword evidence="8 9" id="KW-0472">Membrane</keyword>
<evidence type="ECO:0000256" key="7">
    <source>
        <dbReference type="ARBA" id="ARBA00022989"/>
    </source>
</evidence>
<name>A0ABP9ZIY5_9LACO</name>